<gene>
    <name evidence="2" type="ORF">AB4Y39_25990</name>
</gene>
<dbReference type="RefSeq" id="WP_280043260.1">
    <property type="nucleotide sequence ID" value="NZ_CP162607.1"/>
</dbReference>
<dbReference type="AlphaFoldDB" id="A0AB39I425"/>
<protein>
    <submittedName>
        <fullName evidence="2">Uncharacterized protein</fullName>
    </submittedName>
</protein>
<feature type="region of interest" description="Disordered" evidence="1">
    <location>
        <begin position="1"/>
        <end position="22"/>
    </location>
</feature>
<accession>A0AB39I425</accession>
<name>A0AB39I425_9PSED</name>
<organism evidence="2">
    <name type="scientific">Pseudomonas sp. Hg7Tf</name>
    <dbReference type="NCBI Taxonomy" id="3236988"/>
    <lineage>
        <taxon>Bacteria</taxon>
        <taxon>Pseudomonadati</taxon>
        <taxon>Pseudomonadota</taxon>
        <taxon>Gammaproteobacteria</taxon>
        <taxon>Pseudomonadales</taxon>
        <taxon>Pseudomonadaceae</taxon>
        <taxon>Pseudomonas</taxon>
    </lineage>
</organism>
<evidence type="ECO:0000313" key="2">
    <source>
        <dbReference type="EMBL" id="XDK37091.1"/>
    </source>
</evidence>
<reference evidence="2" key="1">
    <citation type="submission" date="2024-07" db="EMBL/GenBank/DDBJ databases">
        <title>Identification and characteristics of a novel species of coltsfoot's symbiotic bacteria.</title>
        <authorList>
            <person name="Juszczyk A."/>
            <person name="Jasielczuk I."/>
            <person name="Gurgul A."/>
            <person name="Rogala M."/>
            <person name="Kowalczyk A."/>
            <person name="Szmatola T."/>
            <person name="Kosecka-Strojek M."/>
            <person name="Arent Z."/>
            <person name="Latowski D."/>
        </authorList>
    </citation>
    <scope>NUCLEOTIDE SEQUENCE</scope>
    <source>
        <strain evidence="2">Hg7Tf</strain>
    </source>
</reference>
<dbReference type="Gene3D" id="3.40.960.10">
    <property type="entry name" value="VSR Endonuclease"/>
    <property type="match status" value="1"/>
</dbReference>
<sequence>MLTMPSTPTPQPAMTPRTTDNMQQAHTIVVARGWRPIGPRFANNRWEFVYVDQWDIEHAHTLSKLRDLSCTSHILHIGEKLCRLILRDLFPRNSWQYNRRYDWLKEAPDAPALELDIYCPALQLACEHNGRQHLSNPLLVARDAHKASVCQAEKVTLLVIDQPKYITVPDYCDLISGALDVAGVSYDPSRLKALKSLDGSSPSINAFIKQCYSQFTDEVLNYVGGRGGKLVEVNGQPWRKGGTLSKRSQLRIELACGHDEITPEAGAMMIAESWCKNCALADHKHQKFQLRLAQLGLRRAYYHGIGVNLDNVRRTPDGRVNIGCERCGHQLQHRSWEFLESLAADWCSVCERQAQKTKRLGELGWQELGNSGDSGLFQCDAPGCNAQFNATHRQVWDFDNRSECCPLGRTGSAAHTTPVKITLGRLGSLLKAIHPQGYLINSALTADDYYNCQCGNPGHLAFRFKQNSLTKMVARKVVDELKHHQLLLPTAPKDITPAVNALLSDGGLVWDAQNNYASNALKFLRQWQTPALDVLLQQGSGIVLVAASQFQHLHRNDYGCTACSPTAVRKKKSPSDYLQAIQIIDLTYSPGRTSVREPSVRLPDCGKTIEIECGNATHSKFTRTLSNWNRIASRYCPECKR</sequence>
<dbReference type="EMBL" id="CP162607">
    <property type="protein sequence ID" value="XDK37091.1"/>
    <property type="molecule type" value="Genomic_DNA"/>
</dbReference>
<evidence type="ECO:0000256" key="1">
    <source>
        <dbReference type="SAM" id="MobiDB-lite"/>
    </source>
</evidence>
<proteinExistence type="predicted"/>